<comment type="similarity">
    <text evidence="1">Belongs to the leucine-binding protein family.</text>
</comment>
<proteinExistence type="inferred from homology"/>
<dbReference type="AlphaFoldDB" id="A0A4Y8RWC7"/>
<dbReference type="InterPro" id="IPR028081">
    <property type="entry name" value="Leu-bd"/>
</dbReference>
<organism evidence="6 7">
    <name type="scientific">Jiella endophytica</name>
    <dbReference type="NCBI Taxonomy" id="2558362"/>
    <lineage>
        <taxon>Bacteria</taxon>
        <taxon>Pseudomonadati</taxon>
        <taxon>Pseudomonadota</taxon>
        <taxon>Alphaproteobacteria</taxon>
        <taxon>Hyphomicrobiales</taxon>
        <taxon>Aurantimonadaceae</taxon>
        <taxon>Jiella</taxon>
    </lineage>
</organism>
<feature type="region of interest" description="Disordered" evidence="3">
    <location>
        <begin position="267"/>
        <end position="306"/>
    </location>
</feature>
<reference evidence="6 7" key="1">
    <citation type="submission" date="2019-03" db="EMBL/GenBank/DDBJ databases">
        <title>Jiella endophytica sp. nov., a novel endophytic bacterium isolated from root of Ficus microcarpa Linn. f.</title>
        <authorList>
            <person name="Tuo L."/>
        </authorList>
    </citation>
    <scope>NUCLEOTIDE SEQUENCE [LARGE SCALE GENOMIC DNA]</scope>
    <source>
        <strain evidence="6 7">CBS5Q-3</strain>
    </source>
</reference>
<feature type="signal peptide" evidence="4">
    <location>
        <begin position="1"/>
        <end position="17"/>
    </location>
</feature>
<evidence type="ECO:0000313" key="7">
    <source>
        <dbReference type="Proteomes" id="UP000298179"/>
    </source>
</evidence>
<gene>
    <name evidence="6" type="ORF">E3C22_05055</name>
</gene>
<dbReference type="OrthoDB" id="8439308at2"/>
<dbReference type="PANTHER" id="PTHR47151">
    <property type="entry name" value="LEU/ILE/VAL-BINDING ABC TRANSPORTER SUBUNIT"/>
    <property type="match status" value="1"/>
</dbReference>
<feature type="compositionally biased region" description="Low complexity" evidence="3">
    <location>
        <begin position="282"/>
        <end position="299"/>
    </location>
</feature>
<evidence type="ECO:0000256" key="3">
    <source>
        <dbReference type="SAM" id="MobiDB-lite"/>
    </source>
</evidence>
<dbReference type="CDD" id="cd06342">
    <property type="entry name" value="PBP1_ABC_LIVBP-like"/>
    <property type="match status" value="1"/>
</dbReference>
<accession>A0A4Y8RWC7</accession>
<feature type="domain" description="Leucine-binding protein" evidence="5">
    <location>
        <begin position="24"/>
        <end position="353"/>
    </location>
</feature>
<dbReference type="Proteomes" id="UP000298179">
    <property type="component" value="Unassembled WGS sequence"/>
</dbReference>
<dbReference type="Pfam" id="PF13458">
    <property type="entry name" value="Peripla_BP_6"/>
    <property type="match status" value="1"/>
</dbReference>
<evidence type="ECO:0000313" key="6">
    <source>
        <dbReference type="EMBL" id="TFF27821.1"/>
    </source>
</evidence>
<protein>
    <submittedName>
        <fullName evidence="6">ABC transporter substrate-binding protein</fullName>
    </submittedName>
</protein>
<dbReference type="Gene3D" id="3.40.50.2300">
    <property type="match status" value="2"/>
</dbReference>
<keyword evidence="2 4" id="KW-0732">Signal</keyword>
<comment type="caution">
    <text evidence="6">The sequence shown here is derived from an EMBL/GenBank/DDBJ whole genome shotgun (WGS) entry which is preliminary data.</text>
</comment>
<dbReference type="RefSeq" id="WP_134760797.1">
    <property type="nucleotide sequence ID" value="NZ_SOZD01000001.1"/>
</dbReference>
<dbReference type="SUPFAM" id="SSF53822">
    <property type="entry name" value="Periplasmic binding protein-like I"/>
    <property type="match status" value="1"/>
</dbReference>
<keyword evidence="7" id="KW-1185">Reference proteome</keyword>
<sequence length="376" mass="39509">MRAFATLAFFASLAAAAAAQENAPIVVGVAAPLSDAQEILGRQLTAGVEAALAARNGEARTVVADTSCSAKGGETAARSFVEKKASIVVGFLCVEAIEAALPILKEAGIATIDVGVRENRLTDDKPKTGYLIYRLAPRSEAEAVAVSRYIAARWADQPFGLIEDGSIAARGLVDQLRRRLGDEGLKPQTLDNYRPAEEKQFGLARRLQRTGVTRFFIAGDRPDIAIIARDAKESGLKLTIVGAEGLFDEASVDAPLPAGIIAIGPKTQFPELSPDTRATPQETAGADGEADAAASEDPGALPPQGYFGPGYAAAEIGVDAVIGSRENDKPVADALSSQSFATALGPVRFDENGDSDFDLFRVFEWRGDEFVDETGG</sequence>
<dbReference type="InterPro" id="IPR028082">
    <property type="entry name" value="Peripla_BP_I"/>
</dbReference>
<dbReference type="EMBL" id="SOZD01000001">
    <property type="protein sequence ID" value="TFF27821.1"/>
    <property type="molecule type" value="Genomic_DNA"/>
</dbReference>
<name>A0A4Y8RWC7_9HYPH</name>
<evidence type="ECO:0000259" key="5">
    <source>
        <dbReference type="Pfam" id="PF13458"/>
    </source>
</evidence>
<dbReference type="PANTHER" id="PTHR47151:SF2">
    <property type="entry name" value="AMINO ACID BINDING PROTEIN"/>
    <property type="match status" value="1"/>
</dbReference>
<feature type="chain" id="PRO_5021387112" evidence="4">
    <location>
        <begin position="18"/>
        <end position="376"/>
    </location>
</feature>
<evidence type="ECO:0000256" key="1">
    <source>
        <dbReference type="ARBA" id="ARBA00010062"/>
    </source>
</evidence>
<evidence type="ECO:0000256" key="2">
    <source>
        <dbReference type="ARBA" id="ARBA00022729"/>
    </source>
</evidence>
<evidence type="ECO:0000256" key="4">
    <source>
        <dbReference type="SAM" id="SignalP"/>
    </source>
</evidence>